<feature type="transmembrane region" description="Helical" evidence="1">
    <location>
        <begin position="88"/>
        <end position="110"/>
    </location>
</feature>
<dbReference type="EMBL" id="MWWR01000007">
    <property type="protein sequence ID" value="OZG51623.1"/>
    <property type="molecule type" value="Genomic_DNA"/>
</dbReference>
<keyword evidence="1" id="KW-1133">Transmembrane helix</keyword>
<sequence>MTKTILAVHAVIVAHAADAAEAAGQSVSPGAIVYIVICVSLVLTVIMAILRPFVPLIATALSAVASLLGAAGRWLSTLVRSPLCALLQLAQFLLTLGGFALVGWGVWEAFHWSAPDTNRPLVVAAFVCAVMAWFAGSVAQVYSERFAPLQTAGAMPSEDTAREEDTAAD</sequence>
<keyword evidence="1" id="KW-0472">Membrane</keyword>
<dbReference type="Proteomes" id="UP000216725">
    <property type="component" value="Unassembled WGS sequence"/>
</dbReference>
<name>A0A261EXQ2_9BIFI</name>
<evidence type="ECO:0000313" key="4">
    <source>
        <dbReference type="Proteomes" id="UP000216725"/>
    </source>
</evidence>
<comment type="caution">
    <text evidence="3">The sequence shown here is derived from an EMBL/GenBank/DDBJ whole genome shotgun (WGS) entry which is preliminary data.</text>
</comment>
<protein>
    <submittedName>
        <fullName evidence="3">Uncharacterized protein</fullName>
    </submittedName>
</protein>
<keyword evidence="4" id="KW-1185">Reference proteome</keyword>
<feature type="transmembrane region" description="Helical" evidence="1">
    <location>
        <begin position="57"/>
        <end position="76"/>
    </location>
</feature>
<evidence type="ECO:0000313" key="3">
    <source>
        <dbReference type="EMBL" id="OZG51623.1"/>
    </source>
</evidence>
<dbReference type="AlphaFoldDB" id="A0A261EXQ2"/>
<dbReference type="RefSeq" id="WP_094660835.1">
    <property type="nucleotide sequence ID" value="NZ_MWWR01000007.1"/>
</dbReference>
<reference evidence="3 4" key="1">
    <citation type="journal article" date="2017" name="BMC Genomics">
        <title>Comparative genomic and phylogenomic analyses of the Bifidobacteriaceae family.</title>
        <authorList>
            <person name="Lugli G.A."/>
            <person name="Milani C."/>
            <person name="Turroni F."/>
            <person name="Duranti S."/>
            <person name="Mancabelli L."/>
            <person name="Mangifesta M."/>
            <person name="Ferrario C."/>
            <person name="Modesto M."/>
            <person name="Mattarelli P."/>
            <person name="Jiri K."/>
            <person name="van Sinderen D."/>
            <person name="Ventura M."/>
        </authorList>
    </citation>
    <scope>NUCLEOTIDE SEQUENCE [LARGE SCALE GENOMIC DNA]</scope>
    <source>
        <strain evidence="3 4">DSM 24742</strain>
    </source>
</reference>
<organism evidence="3 4">
    <name type="scientific">Pseudoscardovia radai</name>
    <dbReference type="NCBI Taxonomy" id="987066"/>
    <lineage>
        <taxon>Bacteria</taxon>
        <taxon>Bacillati</taxon>
        <taxon>Actinomycetota</taxon>
        <taxon>Actinomycetes</taxon>
        <taxon>Bifidobacteriales</taxon>
        <taxon>Bifidobacteriaceae</taxon>
        <taxon>Pseudoscardovia</taxon>
    </lineage>
</organism>
<feature type="transmembrane region" description="Helical" evidence="1">
    <location>
        <begin position="122"/>
        <end position="142"/>
    </location>
</feature>
<keyword evidence="2" id="KW-0732">Signal</keyword>
<evidence type="ECO:0000256" key="1">
    <source>
        <dbReference type="SAM" id="Phobius"/>
    </source>
</evidence>
<keyword evidence="1" id="KW-0812">Transmembrane</keyword>
<feature type="signal peptide" evidence="2">
    <location>
        <begin position="1"/>
        <end position="19"/>
    </location>
</feature>
<proteinExistence type="predicted"/>
<accession>A0A261EXQ2</accession>
<gene>
    <name evidence="3" type="ORF">PSRA_1020</name>
</gene>
<feature type="transmembrane region" description="Helical" evidence="1">
    <location>
        <begin position="32"/>
        <end position="50"/>
    </location>
</feature>
<feature type="chain" id="PRO_5039048225" evidence="2">
    <location>
        <begin position="20"/>
        <end position="169"/>
    </location>
</feature>
<evidence type="ECO:0000256" key="2">
    <source>
        <dbReference type="SAM" id="SignalP"/>
    </source>
</evidence>